<dbReference type="PROSITE" id="PS00178">
    <property type="entry name" value="AA_TRNA_LIGASE_I"/>
    <property type="match status" value="1"/>
</dbReference>
<comment type="similarity">
    <text evidence="1 9 10">Belongs to the class-I aminoacyl-tRNA synthetase family.</text>
</comment>
<feature type="domain" description="tRNA synthetases class I (E and Q) anti-codon binding" evidence="14">
    <location>
        <begin position="523"/>
        <end position="596"/>
    </location>
</feature>
<keyword evidence="3 9" id="KW-0436">Ligase</keyword>
<evidence type="ECO:0000259" key="14">
    <source>
        <dbReference type="Pfam" id="PF20974"/>
    </source>
</evidence>
<dbReference type="Pfam" id="PF00749">
    <property type="entry name" value="tRNA-synt_1c"/>
    <property type="match status" value="1"/>
</dbReference>
<dbReference type="HAMAP" id="MF_00126">
    <property type="entry name" value="Gln_tRNA_synth"/>
    <property type="match status" value="1"/>
</dbReference>
<dbReference type="Pfam" id="PF20974">
    <property type="entry name" value="tRNA-synt_1c_C2"/>
    <property type="match status" value="1"/>
</dbReference>
<evidence type="ECO:0000256" key="7">
    <source>
        <dbReference type="ARBA" id="ARBA00023146"/>
    </source>
</evidence>
<feature type="short sequence motif" description="'KMSKS' region" evidence="9">
    <location>
        <begin position="314"/>
        <end position="318"/>
    </location>
</feature>
<keyword evidence="4 9" id="KW-0547">Nucleotide-binding</keyword>
<dbReference type="AlphaFoldDB" id="A0A1H8EIL4"/>
<keyword evidence="7 9" id="KW-0030">Aminoacyl-tRNA synthetase</keyword>
<dbReference type="FunFam" id="3.40.50.620:FF:000037">
    <property type="entry name" value="Glutamine--tRNA ligase cytoplasmic"/>
    <property type="match status" value="1"/>
</dbReference>
<evidence type="ECO:0000256" key="11">
    <source>
        <dbReference type="SAM" id="MobiDB-lite"/>
    </source>
</evidence>
<dbReference type="GO" id="GO:0005829">
    <property type="term" value="C:cytosol"/>
    <property type="evidence" value="ECO:0007669"/>
    <property type="project" value="TreeGrafter"/>
</dbReference>
<keyword evidence="2 9" id="KW-0963">Cytoplasm</keyword>
<comment type="catalytic activity">
    <reaction evidence="8 9">
        <text>tRNA(Gln) + L-glutamine + ATP = L-glutaminyl-tRNA(Gln) + AMP + diphosphate</text>
        <dbReference type="Rhea" id="RHEA:20121"/>
        <dbReference type="Rhea" id="RHEA-COMP:9662"/>
        <dbReference type="Rhea" id="RHEA-COMP:9681"/>
        <dbReference type="ChEBI" id="CHEBI:30616"/>
        <dbReference type="ChEBI" id="CHEBI:33019"/>
        <dbReference type="ChEBI" id="CHEBI:58359"/>
        <dbReference type="ChEBI" id="CHEBI:78442"/>
        <dbReference type="ChEBI" id="CHEBI:78521"/>
        <dbReference type="ChEBI" id="CHEBI:456215"/>
        <dbReference type="EC" id="6.1.1.18"/>
    </reaction>
</comment>
<dbReference type="InterPro" id="IPR001412">
    <property type="entry name" value="aa-tRNA-synth_I_CS"/>
</dbReference>
<feature type="binding site" evidence="9">
    <location>
        <begin position="68"/>
        <end position="70"/>
    </location>
    <ligand>
        <name>ATP</name>
        <dbReference type="ChEBI" id="CHEBI:30616"/>
    </ligand>
</feature>
<dbReference type="InterPro" id="IPR020058">
    <property type="entry name" value="Glu/Gln-tRNA-synth_Ib_cat-dom"/>
</dbReference>
<dbReference type="FunFam" id="1.10.1160.10:FF:000001">
    <property type="entry name" value="Glutamine--tRNA ligase"/>
    <property type="match status" value="1"/>
</dbReference>
<comment type="caution">
    <text evidence="9">Lacks conserved residue(s) required for the propagation of feature annotation.</text>
</comment>
<dbReference type="SUPFAM" id="SSF52374">
    <property type="entry name" value="Nucleotidylyl transferase"/>
    <property type="match status" value="1"/>
</dbReference>
<feature type="binding site" evidence="9">
    <location>
        <begin position="307"/>
        <end position="308"/>
    </location>
    <ligand>
        <name>ATP</name>
        <dbReference type="ChEBI" id="CHEBI:30616"/>
    </ligand>
</feature>
<dbReference type="STRING" id="1121117.SAMN02745977_00708"/>
<comment type="subunit">
    <text evidence="9">Monomer.</text>
</comment>
<evidence type="ECO:0000259" key="13">
    <source>
        <dbReference type="Pfam" id="PF03950"/>
    </source>
</evidence>
<evidence type="ECO:0000256" key="8">
    <source>
        <dbReference type="ARBA" id="ARBA00048270"/>
    </source>
</evidence>
<dbReference type="InterPro" id="IPR000924">
    <property type="entry name" value="Glu/Gln-tRNA-synth"/>
</dbReference>
<dbReference type="GO" id="GO:0005524">
    <property type="term" value="F:ATP binding"/>
    <property type="evidence" value="ECO:0007669"/>
    <property type="project" value="UniProtKB-UniRule"/>
</dbReference>
<dbReference type="Gene3D" id="2.40.240.10">
    <property type="entry name" value="Ribosomal Protein L25, Chain P"/>
    <property type="match status" value="2"/>
</dbReference>
<dbReference type="PRINTS" id="PR00987">
    <property type="entry name" value="TRNASYNTHGLU"/>
</dbReference>
<dbReference type="InterPro" id="IPR020056">
    <property type="entry name" value="Rbsml_bL25/Gln-tRNA_synth_N"/>
</dbReference>
<dbReference type="GO" id="GO:0004819">
    <property type="term" value="F:glutamine-tRNA ligase activity"/>
    <property type="evidence" value="ECO:0007669"/>
    <property type="project" value="UniProtKB-UniRule"/>
</dbReference>
<dbReference type="OrthoDB" id="9801560at2"/>
<reference evidence="15 16" key="1">
    <citation type="submission" date="2016-10" db="EMBL/GenBank/DDBJ databases">
        <authorList>
            <person name="de Groot N.N."/>
        </authorList>
    </citation>
    <scope>NUCLEOTIDE SEQUENCE [LARGE SCALE GENOMIC DNA]</scope>
    <source>
        <strain evidence="15 16">DSM 15123</strain>
    </source>
</reference>
<dbReference type="NCBIfam" id="TIGR00440">
    <property type="entry name" value="glnS"/>
    <property type="match status" value="1"/>
</dbReference>
<evidence type="ECO:0000256" key="3">
    <source>
        <dbReference type="ARBA" id="ARBA00022598"/>
    </source>
</evidence>
<dbReference type="InterPro" id="IPR020059">
    <property type="entry name" value="Glu/Gln-tRNA-synth_Ib_codon-bd"/>
</dbReference>
<dbReference type="RefSeq" id="WP_091813900.1">
    <property type="nucleotide sequence ID" value="NZ_FOCW01000001.1"/>
</dbReference>
<evidence type="ECO:0000259" key="12">
    <source>
        <dbReference type="Pfam" id="PF00749"/>
    </source>
</evidence>
<evidence type="ECO:0000256" key="2">
    <source>
        <dbReference type="ARBA" id="ARBA00022490"/>
    </source>
</evidence>
<dbReference type="InterPro" id="IPR014729">
    <property type="entry name" value="Rossmann-like_a/b/a_fold"/>
</dbReference>
<dbReference type="NCBIfam" id="NF011291">
    <property type="entry name" value="PRK14703.1"/>
    <property type="match status" value="1"/>
</dbReference>
<dbReference type="PANTHER" id="PTHR43097:SF5">
    <property type="entry name" value="GLUTAMATE--TRNA LIGASE"/>
    <property type="match status" value="1"/>
</dbReference>
<feature type="binding site" evidence="9">
    <location>
        <position position="100"/>
    </location>
    <ligand>
        <name>L-glutamine</name>
        <dbReference type="ChEBI" id="CHEBI:58359"/>
    </ligand>
</feature>
<name>A0A1H8EIL4_9BURK</name>
<dbReference type="GO" id="GO:0006424">
    <property type="term" value="P:glutamyl-tRNA aminoacylation"/>
    <property type="evidence" value="ECO:0007669"/>
    <property type="project" value="UniProtKB-UniRule"/>
</dbReference>
<dbReference type="InterPro" id="IPR050132">
    <property type="entry name" value="Gln/Glu-tRNA_Ligase"/>
</dbReference>
<sequence>MTTPSNNTPASAAEESVKPSNFLRQIIESDLEKGSYASRKWNGAPGNAAHQQAGLPDPAKIRTRFPPEPNGYLHVGHAKSICLNFGLAQDYDGVCHLRFDDTNPEKESQEYVDAIMEAVHWLGFDYRSSFGGKEETHLYFASNYFEDMYAAAVYLIEQGLAYVDEQSPEDMRKNRGDFGTPGLNSPFRSRSVAENLARFTEMREGKLADGAAVLRAKIDMAHPNINMRDPAIYRIRRAHHHNTGDAWCIYPMYTFAHPIEDALENITHSICTLEFEDQRPFYDWLMEHLTAGGIVNTPPPHQHEFARLNLTYVVTSKRKLKQLVDDNHVSGWDDPRMPTLAGLRRRGYTPAAIRLFCERIGVTKADSWIDYGTLEGALRDALDPVAPRAMAVLDPLKVTITNWDEVMGAGFLDECKAPVHPHHPDMGQRTMRMGKHVWVEREDFMEVPSKGYFRLFPPHASPTSNPPGQHKDGNKVRLKYGHVVECTGYEKDADGKVTEVFVSLIPDTKSGTPGADSVKVKGVIGWVGAEDGVQAEVRLYDRLFTEAQPDAGGRDFLTVLNPDSLKVVQGWVEPSVAQAGAESHFQFERLGYFATDRVDHGNGKVVLNRVSGLKDSWGK</sequence>
<dbReference type="FunFam" id="3.90.800.10:FF:000001">
    <property type="entry name" value="Glutamine--tRNA ligase"/>
    <property type="match status" value="1"/>
</dbReference>
<dbReference type="Pfam" id="PF03950">
    <property type="entry name" value="tRNA-synt_1c_C"/>
    <property type="match status" value="1"/>
</dbReference>
<dbReference type="Proteomes" id="UP000199531">
    <property type="component" value="Unassembled WGS sequence"/>
</dbReference>
<feature type="binding site" evidence="9">
    <location>
        <position position="253"/>
    </location>
    <ligand>
        <name>L-glutamine</name>
        <dbReference type="ChEBI" id="CHEBI:58359"/>
    </ligand>
</feature>
<evidence type="ECO:0000256" key="1">
    <source>
        <dbReference type="ARBA" id="ARBA00005594"/>
    </source>
</evidence>
<dbReference type="SUPFAM" id="SSF50715">
    <property type="entry name" value="Ribosomal protein L25-like"/>
    <property type="match status" value="1"/>
</dbReference>
<keyword evidence="6 9" id="KW-0648">Protein biosynthesis</keyword>
<proteinExistence type="inferred from homology"/>
<dbReference type="GO" id="GO:0006425">
    <property type="term" value="P:glutaminyl-tRNA aminoacylation"/>
    <property type="evidence" value="ECO:0007669"/>
    <property type="project" value="UniProtKB-UniRule"/>
</dbReference>
<evidence type="ECO:0000256" key="5">
    <source>
        <dbReference type="ARBA" id="ARBA00022840"/>
    </source>
</evidence>
<comment type="subcellular location">
    <subcellularLocation>
        <location evidence="9">Cytoplasm</location>
    </subcellularLocation>
</comment>
<evidence type="ECO:0000313" key="15">
    <source>
        <dbReference type="EMBL" id="SEN19339.1"/>
    </source>
</evidence>
<dbReference type="PANTHER" id="PTHR43097">
    <property type="entry name" value="GLUTAMINE-TRNA LIGASE"/>
    <property type="match status" value="1"/>
</dbReference>
<dbReference type="Gene3D" id="3.40.50.620">
    <property type="entry name" value="HUPs"/>
    <property type="match status" value="1"/>
</dbReference>
<organism evidence="15 16">
    <name type="scientific">Brachymonas denitrificans DSM 15123</name>
    <dbReference type="NCBI Taxonomy" id="1121117"/>
    <lineage>
        <taxon>Bacteria</taxon>
        <taxon>Pseudomonadati</taxon>
        <taxon>Pseudomonadota</taxon>
        <taxon>Betaproteobacteria</taxon>
        <taxon>Burkholderiales</taxon>
        <taxon>Comamonadaceae</taxon>
        <taxon>Brachymonas</taxon>
    </lineage>
</organism>
<feature type="domain" description="Glutamyl/glutaminyl-tRNA synthetase class Ib anti-codon binding" evidence="13">
    <location>
        <begin position="386"/>
        <end position="503"/>
    </location>
</feature>
<keyword evidence="16" id="KW-1185">Reference proteome</keyword>
<evidence type="ECO:0000256" key="4">
    <source>
        <dbReference type="ARBA" id="ARBA00022741"/>
    </source>
</evidence>
<dbReference type="InterPro" id="IPR011035">
    <property type="entry name" value="Ribosomal_bL25/Gln-tRNA_synth"/>
</dbReference>
<dbReference type="EMBL" id="FOCW01000001">
    <property type="protein sequence ID" value="SEN19339.1"/>
    <property type="molecule type" value="Genomic_DNA"/>
</dbReference>
<accession>A0A1H8EIL4</accession>
<dbReference type="EC" id="6.1.1.18" evidence="9"/>
<feature type="region of interest" description="Disordered" evidence="11">
    <location>
        <begin position="37"/>
        <end position="56"/>
    </location>
</feature>
<gene>
    <name evidence="9" type="primary">glnS</name>
    <name evidence="15" type="ORF">SAMN02745977_00708</name>
</gene>
<feature type="domain" description="Glutamyl/glutaminyl-tRNA synthetase class Ib catalytic" evidence="12">
    <location>
        <begin position="60"/>
        <end position="367"/>
    </location>
</feature>
<feature type="binding site" evidence="9">
    <location>
        <position position="272"/>
    </location>
    <ligand>
        <name>ATP</name>
        <dbReference type="ChEBI" id="CHEBI:30616"/>
    </ligand>
</feature>
<evidence type="ECO:0000256" key="10">
    <source>
        <dbReference type="RuleBase" id="RU363037"/>
    </source>
</evidence>
<evidence type="ECO:0000256" key="6">
    <source>
        <dbReference type="ARBA" id="ARBA00022917"/>
    </source>
</evidence>
<protein>
    <recommendedName>
        <fullName evidence="9">Glutamine--tRNA ligase</fullName>
        <ecNumber evidence="9">6.1.1.18</ecNumber>
    </recommendedName>
    <alternativeName>
        <fullName evidence="9">Glutaminyl-tRNA synthetase</fullName>
        <shortName evidence="9">GlnRS</shortName>
    </alternativeName>
</protein>
<dbReference type="InterPro" id="IPR004514">
    <property type="entry name" value="Gln-tRNA-synth"/>
</dbReference>
<keyword evidence="5 9" id="KW-0067">ATP-binding</keyword>
<dbReference type="InterPro" id="IPR022861">
    <property type="entry name" value="Gln_tRNA_ligase_bac"/>
</dbReference>
<evidence type="ECO:0000313" key="16">
    <source>
        <dbReference type="Proteomes" id="UP000199531"/>
    </source>
</evidence>
<evidence type="ECO:0000256" key="9">
    <source>
        <dbReference type="HAMAP-Rule" id="MF_00126"/>
    </source>
</evidence>
<dbReference type="InterPro" id="IPR049437">
    <property type="entry name" value="tRNA-synt_1c_C2"/>
</dbReference>